<accession>A0A078FLH5</accession>
<dbReference type="EMBL" id="LK032031">
    <property type="protein sequence ID" value="CDY13048.1"/>
    <property type="molecule type" value="Genomic_DNA"/>
</dbReference>
<reference evidence="1 2" key="1">
    <citation type="journal article" date="2014" name="Science">
        <title>Plant genetics. Early allopolyploid evolution in the post-Neolithic Brassica napus oilseed genome.</title>
        <authorList>
            <person name="Chalhoub B."/>
            <person name="Denoeud F."/>
            <person name="Liu S."/>
            <person name="Parkin I.A."/>
            <person name="Tang H."/>
            <person name="Wang X."/>
            <person name="Chiquet J."/>
            <person name="Belcram H."/>
            <person name="Tong C."/>
            <person name="Samans B."/>
            <person name="Correa M."/>
            <person name="Da Silva C."/>
            <person name="Just J."/>
            <person name="Falentin C."/>
            <person name="Koh C.S."/>
            <person name="Le Clainche I."/>
            <person name="Bernard M."/>
            <person name="Bento P."/>
            <person name="Noel B."/>
            <person name="Labadie K."/>
            <person name="Alberti A."/>
            <person name="Charles M."/>
            <person name="Arnaud D."/>
            <person name="Guo H."/>
            <person name="Daviaud C."/>
            <person name="Alamery S."/>
            <person name="Jabbari K."/>
            <person name="Zhao M."/>
            <person name="Edger P.P."/>
            <person name="Chelaifa H."/>
            <person name="Tack D."/>
            <person name="Lassalle G."/>
            <person name="Mestiri I."/>
            <person name="Schnel N."/>
            <person name="Le Paslier M.C."/>
            <person name="Fan G."/>
            <person name="Renault V."/>
            <person name="Bayer P.E."/>
            <person name="Golicz A.A."/>
            <person name="Manoli S."/>
            <person name="Lee T.H."/>
            <person name="Thi V.H."/>
            <person name="Chalabi S."/>
            <person name="Hu Q."/>
            <person name="Fan C."/>
            <person name="Tollenaere R."/>
            <person name="Lu Y."/>
            <person name="Battail C."/>
            <person name="Shen J."/>
            <person name="Sidebottom C.H."/>
            <person name="Wang X."/>
            <person name="Canaguier A."/>
            <person name="Chauveau A."/>
            <person name="Berard A."/>
            <person name="Deniot G."/>
            <person name="Guan M."/>
            <person name="Liu Z."/>
            <person name="Sun F."/>
            <person name="Lim Y.P."/>
            <person name="Lyons E."/>
            <person name="Town C.D."/>
            <person name="Bancroft I."/>
            <person name="Wang X."/>
            <person name="Meng J."/>
            <person name="Ma J."/>
            <person name="Pires J.C."/>
            <person name="King G.J."/>
            <person name="Brunel D."/>
            <person name="Delourme R."/>
            <person name="Renard M."/>
            <person name="Aury J.M."/>
            <person name="Adams K.L."/>
            <person name="Batley J."/>
            <person name="Snowdon R.J."/>
            <person name="Tost J."/>
            <person name="Edwards D."/>
            <person name="Zhou Y."/>
            <person name="Hua W."/>
            <person name="Sharpe A.G."/>
            <person name="Paterson A.H."/>
            <person name="Guan C."/>
            <person name="Wincker P."/>
        </authorList>
    </citation>
    <scope>NUCLEOTIDE SEQUENCE [LARGE SCALE GENOMIC DNA]</scope>
    <source>
        <strain evidence="2">cv. Darmor-bzh</strain>
    </source>
</reference>
<dbReference type="Gramene" id="CDY13048">
    <property type="protein sequence ID" value="CDY13048"/>
    <property type="gene ID" value="GSBRNA2T00070871001"/>
</dbReference>
<name>A0A078FLH5_BRANA</name>
<dbReference type="AlphaFoldDB" id="A0A078FLH5"/>
<gene>
    <name evidence="1" type="primary">BnaA09g17690D</name>
    <name evidence="1" type="ORF">GSBRNA2T00070871001</name>
</gene>
<organism evidence="1 2">
    <name type="scientific">Brassica napus</name>
    <name type="common">Rape</name>
    <dbReference type="NCBI Taxonomy" id="3708"/>
    <lineage>
        <taxon>Eukaryota</taxon>
        <taxon>Viridiplantae</taxon>
        <taxon>Streptophyta</taxon>
        <taxon>Embryophyta</taxon>
        <taxon>Tracheophyta</taxon>
        <taxon>Spermatophyta</taxon>
        <taxon>Magnoliopsida</taxon>
        <taxon>eudicotyledons</taxon>
        <taxon>Gunneridae</taxon>
        <taxon>Pentapetalae</taxon>
        <taxon>rosids</taxon>
        <taxon>malvids</taxon>
        <taxon>Brassicales</taxon>
        <taxon>Brassicaceae</taxon>
        <taxon>Brassiceae</taxon>
        <taxon>Brassica</taxon>
    </lineage>
</organism>
<dbReference type="Proteomes" id="UP000028999">
    <property type="component" value="Unassembled WGS sequence"/>
</dbReference>
<dbReference type="PaxDb" id="3708-A0A078FLH5"/>
<evidence type="ECO:0000313" key="2">
    <source>
        <dbReference type="Proteomes" id="UP000028999"/>
    </source>
</evidence>
<sequence>MMFPFAFSRFGDLTESNLIVILSFHFKCLLRYGTRLHLLRLLQVSGFFVARSTRFAVSCPLWFPWWLFRQLHLVGSCLQVIVSSYSPEATSKLGTFSKKLC</sequence>
<proteinExistence type="predicted"/>
<keyword evidence="2" id="KW-1185">Reference proteome</keyword>
<evidence type="ECO:0000313" key="1">
    <source>
        <dbReference type="EMBL" id="CDY13048.1"/>
    </source>
</evidence>
<protein>
    <submittedName>
        <fullName evidence="1">BnaA09g17690D protein</fullName>
    </submittedName>
</protein>